<name>A0A5J5C6D4_9ASTE</name>
<gene>
    <name evidence="2" type="ORF">F0562_002068</name>
</gene>
<keyword evidence="3" id="KW-1185">Reference proteome</keyword>
<keyword evidence="1" id="KW-0472">Membrane</keyword>
<dbReference type="EMBL" id="CM018031">
    <property type="protein sequence ID" value="KAA8550384.1"/>
    <property type="molecule type" value="Genomic_DNA"/>
</dbReference>
<evidence type="ECO:0000313" key="3">
    <source>
        <dbReference type="Proteomes" id="UP000325577"/>
    </source>
</evidence>
<keyword evidence="1" id="KW-0812">Transmembrane</keyword>
<organism evidence="2 3">
    <name type="scientific">Nyssa sinensis</name>
    <dbReference type="NCBI Taxonomy" id="561372"/>
    <lineage>
        <taxon>Eukaryota</taxon>
        <taxon>Viridiplantae</taxon>
        <taxon>Streptophyta</taxon>
        <taxon>Embryophyta</taxon>
        <taxon>Tracheophyta</taxon>
        <taxon>Spermatophyta</taxon>
        <taxon>Magnoliopsida</taxon>
        <taxon>eudicotyledons</taxon>
        <taxon>Gunneridae</taxon>
        <taxon>Pentapetalae</taxon>
        <taxon>asterids</taxon>
        <taxon>Cornales</taxon>
        <taxon>Nyssaceae</taxon>
        <taxon>Nyssa</taxon>
    </lineage>
</organism>
<evidence type="ECO:0000256" key="1">
    <source>
        <dbReference type="SAM" id="Phobius"/>
    </source>
</evidence>
<sequence length="101" mass="11737">MNLSDTSDKFSIFKMCLPCSTSLLISSINVTTILLTLSWNRKREPFESLDAVDIAAVNALLLLLIHVAKRIEEPRQGHKFCRYKTRHSYRSLFRNRQKPEL</sequence>
<evidence type="ECO:0000313" key="2">
    <source>
        <dbReference type="EMBL" id="KAA8550384.1"/>
    </source>
</evidence>
<feature type="transmembrane region" description="Helical" evidence="1">
    <location>
        <begin position="12"/>
        <end position="39"/>
    </location>
</feature>
<accession>A0A5J5C6D4</accession>
<keyword evidence="1" id="KW-1133">Transmembrane helix</keyword>
<proteinExistence type="predicted"/>
<dbReference type="Proteomes" id="UP000325577">
    <property type="component" value="Linkage Group LG0"/>
</dbReference>
<dbReference type="AlphaFoldDB" id="A0A5J5C6D4"/>
<protein>
    <submittedName>
        <fullName evidence="2">Uncharacterized protein</fullName>
    </submittedName>
</protein>
<reference evidence="2 3" key="1">
    <citation type="submission" date="2019-09" db="EMBL/GenBank/DDBJ databases">
        <title>A chromosome-level genome assembly of the Chinese tupelo Nyssa sinensis.</title>
        <authorList>
            <person name="Yang X."/>
            <person name="Kang M."/>
            <person name="Yang Y."/>
            <person name="Xiong H."/>
            <person name="Wang M."/>
            <person name="Zhang Z."/>
            <person name="Wang Z."/>
            <person name="Wu H."/>
            <person name="Ma T."/>
            <person name="Liu J."/>
            <person name="Xi Z."/>
        </authorList>
    </citation>
    <scope>NUCLEOTIDE SEQUENCE [LARGE SCALE GENOMIC DNA]</scope>
    <source>
        <strain evidence="2">J267</strain>
        <tissue evidence="2">Leaf</tissue>
    </source>
</reference>